<evidence type="ECO:0000256" key="9">
    <source>
        <dbReference type="ARBA" id="ARBA00023136"/>
    </source>
</evidence>
<dbReference type="PANTHER" id="PTHR12428">
    <property type="entry name" value="OXA1"/>
    <property type="match status" value="1"/>
</dbReference>
<keyword evidence="18" id="KW-1185">Reference proteome</keyword>
<evidence type="ECO:0000256" key="2">
    <source>
        <dbReference type="ARBA" id="ARBA00010527"/>
    </source>
</evidence>
<dbReference type="EMBL" id="LRRQ01000111">
    <property type="protein sequence ID" value="OAM89010.1"/>
    <property type="molecule type" value="Genomic_DNA"/>
</dbReference>
<feature type="region of interest" description="Disordered" evidence="14">
    <location>
        <begin position="32"/>
        <end position="56"/>
    </location>
</feature>
<feature type="domain" description="Membrane insertase YidC N-terminal" evidence="16">
    <location>
        <begin position="75"/>
        <end position="360"/>
    </location>
</feature>
<keyword evidence="7 13" id="KW-0653">Protein transport</keyword>
<evidence type="ECO:0000256" key="7">
    <source>
        <dbReference type="ARBA" id="ARBA00022927"/>
    </source>
</evidence>
<proteinExistence type="inferred from homology"/>
<comment type="subcellular location">
    <subcellularLocation>
        <location evidence="1">Cell inner membrane</location>
        <topology evidence="1">Multi-pass membrane protein</topology>
    </subcellularLocation>
    <subcellularLocation>
        <location evidence="13">Cell membrane</location>
        <topology evidence="13">Multi-pass membrane protein</topology>
    </subcellularLocation>
</comment>
<evidence type="ECO:0000256" key="6">
    <source>
        <dbReference type="ARBA" id="ARBA00022692"/>
    </source>
</evidence>
<keyword evidence="8 13" id="KW-1133">Transmembrane helix</keyword>
<evidence type="ECO:0000259" key="15">
    <source>
        <dbReference type="Pfam" id="PF02096"/>
    </source>
</evidence>
<dbReference type="PANTHER" id="PTHR12428:SF65">
    <property type="entry name" value="CYTOCHROME C OXIDASE ASSEMBLY PROTEIN COX18, MITOCHONDRIAL"/>
    <property type="match status" value="1"/>
</dbReference>
<dbReference type="GO" id="GO:0005886">
    <property type="term" value="C:plasma membrane"/>
    <property type="evidence" value="ECO:0007669"/>
    <property type="project" value="UniProtKB-SubCell"/>
</dbReference>
<dbReference type="Proteomes" id="UP000078486">
    <property type="component" value="Unassembled WGS sequence"/>
</dbReference>
<feature type="transmembrane region" description="Helical" evidence="13">
    <location>
        <begin position="490"/>
        <end position="512"/>
    </location>
</feature>
<dbReference type="InterPro" id="IPR038221">
    <property type="entry name" value="YidC_periplasmic_sf"/>
</dbReference>
<evidence type="ECO:0000259" key="16">
    <source>
        <dbReference type="Pfam" id="PF14849"/>
    </source>
</evidence>
<sequence length="600" mass="66069">MDKKNTIIGILLLITAFAVMYYGQQVAPPKPAPEITRPVGENQAPGPAQSTLPESSPSNAAFAALAETNTDASFVTLSNDFITARFTNYGGALRDVALRKYSRSEKSAEPYVFNQVHTAPMLALNGLAGLGYRMRYELVSSSATEVVYRTVFENRIEVTRGYRIVPGAGSADGKQDPYRIHHETTFRNLTDHTSSLPVTLNLGTTALISATDVGLYLNVAAYDGDGAQVIDRGNLEGGGFLSWIGLRNNPPKSEFVQPGNTVWGAVKNQFFTSIYTPAKPGTGITVRRVELPPIAGNSRANTGLTATMTLEPVSLAPAAESAISGDLYVGPKEYARLSKFEQRQDKVMQYDRYFFNRIFFSGLIAPFMYSIMNWMHGFVGNWGLAIVLMTLLLKVVTLPFTLAASRSAKRMQKIQPEMQALREKYKDNPQKMQKETMALFKKHRVNPMGGCLPIFITMPLFIAFFVMLQGTAELRFQPFLWTGDLSAPDTVARIFGLPINIMPLLMGATMIVQMRLTPSPSVDNAQVKMMKFMPVIFTLICYNFSCALALYSTINGLFTIGQQLVVNRMKDPAESAPAAQAAPKTDRKGRPIINVTPKKK</sequence>
<dbReference type="OrthoDB" id="9780552at2"/>
<gene>
    <name evidence="13" type="primary">yidC</name>
    <name evidence="17" type="ORF">AW736_08895</name>
</gene>
<feature type="transmembrane region" description="Helical" evidence="13">
    <location>
        <begin position="6"/>
        <end position="23"/>
    </location>
</feature>
<keyword evidence="4 13" id="KW-0813">Transport</keyword>
<dbReference type="PRINTS" id="PR00701">
    <property type="entry name" value="60KDINNERMP"/>
</dbReference>
<dbReference type="RefSeq" id="WP_068769962.1">
    <property type="nucleotide sequence ID" value="NZ_CP109796.1"/>
</dbReference>
<dbReference type="HAMAP" id="MF_01810">
    <property type="entry name" value="YidC_type1"/>
    <property type="match status" value="1"/>
</dbReference>
<comment type="caution">
    <text evidence="17">The sequence shown here is derived from an EMBL/GenBank/DDBJ whole genome shotgun (WGS) entry which is preliminary data.</text>
</comment>
<keyword evidence="5 13" id="KW-1003">Cell membrane</keyword>
<keyword evidence="10 13" id="KW-0143">Chaperone</keyword>
<accession>A0A178IG84</accession>
<comment type="subunit">
    <text evidence="13">Interacts with the Sec translocase complex via SecD. Specifically interacts with transmembrane segments of nascent integral membrane proteins during membrane integration.</text>
</comment>
<organism evidence="17 18">
    <name type="scientific">Termitidicoccus mucosus</name>
    <dbReference type="NCBI Taxonomy" id="1184151"/>
    <lineage>
        <taxon>Bacteria</taxon>
        <taxon>Pseudomonadati</taxon>
        <taxon>Verrucomicrobiota</taxon>
        <taxon>Opitutia</taxon>
        <taxon>Opitutales</taxon>
        <taxon>Opitutaceae</taxon>
        <taxon>Termitidicoccus</taxon>
    </lineage>
</organism>
<evidence type="ECO:0000313" key="18">
    <source>
        <dbReference type="Proteomes" id="UP000078486"/>
    </source>
</evidence>
<dbReference type="Pfam" id="PF02096">
    <property type="entry name" value="60KD_IMP"/>
    <property type="match status" value="1"/>
</dbReference>
<dbReference type="CDD" id="cd19961">
    <property type="entry name" value="EcYidC-like_peri"/>
    <property type="match status" value="1"/>
</dbReference>
<evidence type="ECO:0000256" key="8">
    <source>
        <dbReference type="ARBA" id="ARBA00022989"/>
    </source>
</evidence>
<name>A0A178IG84_9BACT</name>
<evidence type="ECO:0000256" key="14">
    <source>
        <dbReference type="SAM" id="MobiDB-lite"/>
    </source>
</evidence>
<dbReference type="PRINTS" id="PR01900">
    <property type="entry name" value="YIDCPROTEIN"/>
</dbReference>
<dbReference type="Gene3D" id="2.70.98.90">
    <property type="match status" value="1"/>
</dbReference>
<dbReference type="GO" id="GO:0051205">
    <property type="term" value="P:protein insertion into membrane"/>
    <property type="evidence" value="ECO:0007669"/>
    <property type="project" value="TreeGrafter"/>
</dbReference>
<feature type="transmembrane region" description="Helical" evidence="13">
    <location>
        <begin position="353"/>
        <end position="372"/>
    </location>
</feature>
<feature type="domain" description="Membrane insertase YidC/Oxa/ALB C-terminal" evidence="15">
    <location>
        <begin position="382"/>
        <end position="568"/>
    </location>
</feature>
<evidence type="ECO:0000256" key="10">
    <source>
        <dbReference type="ARBA" id="ARBA00023186"/>
    </source>
</evidence>
<dbReference type="InterPro" id="IPR047196">
    <property type="entry name" value="YidC_ALB_C"/>
</dbReference>
<dbReference type="InterPro" id="IPR019998">
    <property type="entry name" value="Membr_insert_YidC"/>
</dbReference>
<keyword evidence="9 13" id="KW-0472">Membrane</keyword>
<dbReference type="STRING" id="1184151.AW736_08895"/>
<feature type="transmembrane region" description="Helical" evidence="13">
    <location>
        <begin position="450"/>
        <end position="470"/>
    </location>
</feature>
<comment type="function">
    <text evidence="13">Required for the insertion and/or proper folding and/or complex formation of integral membrane proteins into the membrane. Involved in integration of membrane proteins that insert both dependently and independently of the Sec translocase complex, as well as at least some lipoproteins. Aids folding of multispanning membrane proteins.</text>
</comment>
<evidence type="ECO:0000256" key="13">
    <source>
        <dbReference type="HAMAP-Rule" id="MF_01810"/>
    </source>
</evidence>
<dbReference type="GO" id="GO:0015031">
    <property type="term" value="P:protein transport"/>
    <property type="evidence" value="ECO:0007669"/>
    <property type="project" value="UniProtKB-KW"/>
</dbReference>
<dbReference type="GO" id="GO:0032977">
    <property type="term" value="F:membrane insertase activity"/>
    <property type="evidence" value="ECO:0007669"/>
    <property type="project" value="InterPro"/>
</dbReference>
<dbReference type="NCBIfam" id="TIGR03593">
    <property type="entry name" value="yidC_nterm"/>
    <property type="match status" value="1"/>
</dbReference>
<keyword evidence="6 13" id="KW-0812">Transmembrane</keyword>
<dbReference type="InterPro" id="IPR028055">
    <property type="entry name" value="YidC/Oxa/ALB_C"/>
</dbReference>
<comment type="similarity">
    <text evidence="2 13">Belongs to the OXA1/ALB3/YidC family. Type 1 subfamily.</text>
</comment>
<dbReference type="CDD" id="cd20070">
    <property type="entry name" value="5TM_YidC_Alb3"/>
    <property type="match status" value="1"/>
</dbReference>
<reference evidence="17 18" key="1">
    <citation type="submission" date="2016-01" db="EMBL/GenBank/DDBJ databases">
        <title>High potential of lignocellulose degradation of a new Verrucomicrobia species.</title>
        <authorList>
            <person name="Wang Y."/>
            <person name="Shi Y."/>
            <person name="Qiu Z."/>
            <person name="Liu S."/>
            <person name="Yang H."/>
        </authorList>
    </citation>
    <scope>NUCLEOTIDE SEQUENCE [LARGE SCALE GENOMIC DNA]</scope>
    <source>
        <strain evidence="17 18">TSB47</strain>
    </source>
</reference>
<feature type="region of interest" description="Disordered" evidence="14">
    <location>
        <begin position="575"/>
        <end position="600"/>
    </location>
</feature>
<evidence type="ECO:0000256" key="12">
    <source>
        <dbReference type="ARBA" id="ARBA00033342"/>
    </source>
</evidence>
<dbReference type="NCBIfam" id="TIGR03592">
    <property type="entry name" value="yidC_oxa1_cterm"/>
    <property type="match status" value="1"/>
</dbReference>
<evidence type="ECO:0000256" key="11">
    <source>
        <dbReference type="ARBA" id="ARBA00033245"/>
    </source>
</evidence>
<feature type="transmembrane region" description="Helical" evidence="13">
    <location>
        <begin position="384"/>
        <end position="404"/>
    </location>
</feature>
<dbReference type="InterPro" id="IPR001708">
    <property type="entry name" value="YidC/ALB3/OXA1/COX18"/>
</dbReference>
<evidence type="ECO:0000313" key="17">
    <source>
        <dbReference type="EMBL" id="OAM89010.1"/>
    </source>
</evidence>
<protein>
    <recommendedName>
        <fullName evidence="3 13">Membrane protein insertase YidC</fullName>
    </recommendedName>
    <alternativeName>
        <fullName evidence="12 13">Foldase YidC</fullName>
    </alternativeName>
    <alternativeName>
        <fullName evidence="11 13">Membrane integrase YidC</fullName>
    </alternativeName>
    <alternativeName>
        <fullName evidence="13">Membrane protein YidC</fullName>
    </alternativeName>
</protein>
<evidence type="ECO:0000256" key="1">
    <source>
        <dbReference type="ARBA" id="ARBA00004429"/>
    </source>
</evidence>
<evidence type="ECO:0000256" key="3">
    <source>
        <dbReference type="ARBA" id="ARBA00015325"/>
    </source>
</evidence>
<evidence type="ECO:0000256" key="4">
    <source>
        <dbReference type="ARBA" id="ARBA00022448"/>
    </source>
</evidence>
<evidence type="ECO:0000256" key="5">
    <source>
        <dbReference type="ARBA" id="ARBA00022475"/>
    </source>
</evidence>
<dbReference type="InterPro" id="IPR028053">
    <property type="entry name" value="Membr_insert_YidC_N"/>
</dbReference>
<feature type="transmembrane region" description="Helical" evidence="13">
    <location>
        <begin position="532"/>
        <end position="554"/>
    </location>
</feature>
<dbReference type="AlphaFoldDB" id="A0A178IG84"/>
<dbReference type="Pfam" id="PF14849">
    <property type="entry name" value="YidC_periplas"/>
    <property type="match status" value="1"/>
</dbReference>